<reference evidence="1 2" key="1">
    <citation type="submission" date="2007-03" db="EMBL/GenBank/DDBJ databases">
        <authorList>
            <person name="Fulton L."/>
            <person name="Clifton S."/>
            <person name="Fulton B."/>
            <person name="Xu J."/>
            <person name="Minx P."/>
            <person name="Pepin K.H."/>
            <person name="Johnson M."/>
            <person name="Thiruvilangam P."/>
            <person name="Bhonagiri V."/>
            <person name="Nash W.E."/>
            <person name="Mardis E.R."/>
            <person name="Wilson R.K."/>
        </authorList>
    </citation>
    <scope>NUCLEOTIDE SEQUENCE [LARGE SCALE GENOMIC DNA]</scope>
    <source>
        <strain evidence="2">ATCC 8483 / DSM 1896 / JCM 5824 / BCRC 10623 / CCUG 4943 / NCTC 11153</strain>
    </source>
</reference>
<comment type="caution">
    <text evidence="1">The sequence shown here is derived from an EMBL/GenBank/DDBJ whole genome shotgun (WGS) entry which is preliminary data.</text>
</comment>
<evidence type="ECO:0000313" key="2">
    <source>
        <dbReference type="Proteomes" id="UP000005475"/>
    </source>
</evidence>
<gene>
    <name evidence="1" type="ORF">BACOVA_00313</name>
</gene>
<dbReference type="AlphaFoldDB" id="A0AAN3ACG1"/>
<accession>A0AAN3ACG1</accession>
<organism evidence="1 2">
    <name type="scientific">Bacteroides ovatus (strain ATCC 8483 / DSM 1896 / JCM 5824 / BCRC 10623 / CCUG 4943 / NCTC 11153)</name>
    <dbReference type="NCBI Taxonomy" id="411476"/>
    <lineage>
        <taxon>Bacteria</taxon>
        <taxon>Pseudomonadati</taxon>
        <taxon>Bacteroidota</taxon>
        <taxon>Bacteroidia</taxon>
        <taxon>Bacteroidales</taxon>
        <taxon>Bacteroidaceae</taxon>
        <taxon>Bacteroides</taxon>
    </lineage>
</organism>
<reference evidence="2" key="2">
    <citation type="submission" date="2007-04" db="EMBL/GenBank/DDBJ databases">
        <title>Draft genome sequence of Bacteroides ovatus (ATCC 8483).</title>
        <authorList>
            <person name="Sudarsanam P."/>
            <person name="Ley R."/>
            <person name="Guruge J."/>
            <person name="Turnbaugh P.J."/>
            <person name="Mahowald M."/>
            <person name="Liep D."/>
            <person name="Gordon J."/>
        </authorList>
    </citation>
    <scope>NUCLEOTIDE SEQUENCE [LARGE SCALE GENOMIC DNA]</scope>
    <source>
        <strain evidence="2">ATCC 8483 / DSM 1896 / JCM 5824 / BCRC 10623 / CCUG 4943 / NCTC 11153</strain>
    </source>
</reference>
<evidence type="ECO:0000313" key="1">
    <source>
        <dbReference type="EMBL" id="EDO14024.1"/>
    </source>
</evidence>
<dbReference type="EMBL" id="AAXF02000030">
    <property type="protein sequence ID" value="EDO14024.1"/>
    <property type="molecule type" value="Genomic_DNA"/>
</dbReference>
<sequence>MWDGKLVEEVVDRLGIEKMDGGKRGRKTVWRYVEVVFIAHIHVSR</sequence>
<protein>
    <submittedName>
        <fullName evidence="1">Uncharacterized protein</fullName>
    </submittedName>
</protein>
<name>A0AAN3ACG1_BACO1</name>
<dbReference type="Proteomes" id="UP000005475">
    <property type="component" value="Unassembled WGS sequence"/>
</dbReference>
<proteinExistence type="predicted"/>